<dbReference type="AlphaFoldDB" id="E4TZ27"/>
<dbReference type="RefSeq" id="WP_013459223.1">
    <property type="nucleotide sequence ID" value="NC_014762.1"/>
</dbReference>
<proteinExistence type="predicted"/>
<keyword evidence="2" id="KW-1185">Reference proteome</keyword>
<accession>E4TZ27</accession>
<evidence type="ECO:0000313" key="1">
    <source>
        <dbReference type="EMBL" id="ADR33026.1"/>
    </source>
</evidence>
<name>E4TZ27_SULKY</name>
<dbReference type="Proteomes" id="UP000008721">
    <property type="component" value="Chromosome"/>
</dbReference>
<reference evidence="1 2" key="1">
    <citation type="journal article" date="2012" name="Stand. Genomic Sci.">
        <title>Complete genome sequence of the sulfur compounds oxidizing chemolithoautotroph Sulfuricurvum kujiense type strain (YK-1(T)).</title>
        <authorList>
            <person name="Han C."/>
            <person name="Kotsyurbenko O."/>
            <person name="Chertkov O."/>
            <person name="Held B."/>
            <person name="Lapidus A."/>
            <person name="Nolan M."/>
            <person name="Lucas S."/>
            <person name="Hammon N."/>
            <person name="Deshpande S."/>
            <person name="Cheng J.F."/>
            <person name="Tapia R."/>
            <person name="Goodwin L.A."/>
            <person name="Pitluck S."/>
            <person name="Liolios K."/>
            <person name="Pagani I."/>
            <person name="Ivanova N."/>
            <person name="Mavromatis K."/>
            <person name="Mikhailova N."/>
            <person name="Pati A."/>
            <person name="Chen A."/>
            <person name="Palaniappan K."/>
            <person name="Land M."/>
            <person name="Hauser L."/>
            <person name="Chang Y.J."/>
            <person name="Jeffries C.D."/>
            <person name="Brambilla E.M."/>
            <person name="Rohde M."/>
            <person name="Spring S."/>
            <person name="Sikorski J."/>
            <person name="Goker M."/>
            <person name="Woyke T."/>
            <person name="Bristow J."/>
            <person name="Eisen J.A."/>
            <person name="Markowitz V."/>
            <person name="Hugenholtz P."/>
            <person name="Kyrpides N.C."/>
            <person name="Klenk H.P."/>
            <person name="Detter J.C."/>
        </authorList>
    </citation>
    <scope>NUCLEOTIDE SEQUENCE [LARGE SCALE GENOMIC DNA]</scope>
    <source>
        <strain evidence="2">ATCC BAA-921 / DSM 16994 / JCM 11577 / YK-1</strain>
    </source>
</reference>
<dbReference type="HOGENOM" id="CLU_2208703_0_0_7"/>
<dbReference type="EMBL" id="CP002355">
    <property type="protein sequence ID" value="ADR33026.1"/>
    <property type="molecule type" value="Genomic_DNA"/>
</dbReference>
<dbReference type="STRING" id="709032.Sulku_0359"/>
<evidence type="ECO:0000313" key="2">
    <source>
        <dbReference type="Proteomes" id="UP000008721"/>
    </source>
</evidence>
<protein>
    <submittedName>
        <fullName evidence="1">Uncharacterized protein</fullName>
    </submittedName>
</protein>
<dbReference type="KEGG" id="sku:Sulku_0359"/>
<organism evidence="1 2">
    <name type="scientific">Sulfuricurvum kujiense (strain ATCC BAA-921 / DSM 16994 / JCM 11577 / YK-1)</name>
    <dbReference type="NCBI Taxonomy" id="709032"/>
    <lineage>
        <taxon>Bacteria</taxon>
        <taxon>Pseudomonadati</taxon>
        <taxon>Campylobacterota</taxon>
        <taxon>Epsilonproteobacteria</taxon>
        <taxon>Campylobacterales</taxon>
        <taxon>Sulfurimonadaceae</taxon>
        <taxon>Sulfuricurvum</taxon>
    </lineage>
</organism>
<sequence length="107" mass="12260">MNTRGTSIRQVALMSFGSDEVEAMESLNTLWVQTMDLKHENALVYPLDIMVEHIGELYPLKYIDKDNFSTYEAENGSEWLISKSLHINDIDAFFKVYLHLSDEEAAA</sequence>
<gene>
    <name evidence="1" type="ordered locus">Sulku_0359</name>
</gene>